<evidence type="ECO:0000256" key="5">
    <source>
        <dbReference type="ARBA" id="ARBA00022801"/>
    </source>
</evidence>
<keyword evidence="2" id="KW-1277">Toxin-antitoxin system</keyword>
<dbReference type="RefSeq" id="WP_047334111.1">
    <property type="nucleotide sequence ID" value="NZ_JAKYKR010000059.1"/>
</dbReference>
<dbReference type="Pfam" id="PF07927">
    <property type="entry name" value="HicA_toxin"/>
    <property type="match status" value="1"/>
</dbReference>
<keyword evidence="6" id="KW-0694">RNA-binding</keyword>
<evidence type="ECO:0000256" key="7">
    <source>
        <dbReference type="ARBA" id="ARBA00023016"/>
    </source>
</evidence>
<comment type="caution">
    <text evidence="8">The sequence shown here is derived from an EMBL/GenBank/DDBJ whole genome shotgun (WGS) entry which is preliminary data.</text>
</comment>
<keyword evidence="4" id="KW-0255">Endonuclease</keyword>
<evidence type="ECO:0000313" key="8">
    <source>
        <dbReference type="EMBL" id="MDZ5597440.1"/>
    </source>
</evidence>
<protein>
    <submittedName>
        <fullName evidence="8">Type II toxin-antitoxin system HicA family toxin</fullName>
    </submittedName>
</protein>
<reference evidence="8" key="1">
    <citation type="submission" date="2023-12" db="EMBL/GenBank/DDBJ databases">
        <title>Molecular genomic analyses of Enterococcus cecorum from sepsis oubreaks in broilers.</title>
        <authorList>
            <person name="Rhoads D."/>
            <person name="Alrubaye A."/>
        </authorList>
    </citation>
    <scope>NUCLEOTIDE SEQUENCE</scope>
    <source>
        <strain evidence="8">1755</strain>
    </source>
</reference>
<gene>
    <name evidence="8" type="ORF">U1294_04250</name>
</gene>
<proteinExistence type="inferred from homology"/>
<dbReference type="GO" id="GO:0004519">
    <property type="term" value="F:endonuclease activity"/>
    <property type="evidence" value="ECO:0007669"/>
    <property type="project" value="UniProtKB-KW"/>
</dbReference>
<accession>A0AAP6ISW7</accession>
<keyword evidence="5" id="KW-0378">Hydrolase</keyword>
<dbReference type="EMBL" id="JAXOGL010000005">
    <property type="protein sequence ID" value="MDZ5597440.1"/>
    <property type="molecule type" value="Genomic_DNA"/>
</dbReference>
<evidence type="ECO:0000313" key="9">
    <source>
        <dbReference type="Proteomes" id="UP001290582"/>
    </source>
</evidence>
<dbReference type="Gene3D" id="3.30.920.30">
    <property type="entry name" value="Hypothetical protein"/>
    <property type="match status" value="1"/>
</dbReference>
<dbReference type="SUPFAM" id="SSF54786">
    <property type="entry name" value="YcfA/nrd intein domain"/>
    <property type="match status" value="1"/>
</dbReference>
<sequence length="75" mass="8294">MPLTGKEMLKLLKKNGWIELRTEGSYHHLYKDGVRITVPVHGNQDLGKGLEQRILKDALAGADVFIGVSGPNVLR</sequence>
<evidence type="ECO:0000256" key="2">
    <source>
        <dbReference type="ARBA" id="ARBA00022649"/>
    </source>
</evidence>
<dbReference type="Proteomes" id="UP001290582">
    <property type="component" value="Unassembled WGS sequence"/>
</dbReference>
<evidence type="ECO:0000256" key="1">
    <source>
        <dbReference type="ARBA" id="ARBA00006620"/>
    </source>
</evidence>
<dbReference type="AlphaFoldDB" id="A0AAP6ISW7"/>
<keyword evidence="7" id="KW-0346">Stress response</keyword>
<dbReference type="GO" id="GO:0003729">
    <property type="term" value="F:mRNA binding"/>
    <property type="evidence" value="ECO:0007669"/>
    <property type="project" value="InterPro"/>
</dbReference>
<dbReference type="InterPro" id="IPR038570">
    <property type="entry name" value="HicA_sf"/>
</dbReference>
<dbReference type="GO" id="GO:0016787">
    <property type="term" value="F:hydrolase activity"/>
    <property type="evidence" value="ECO:0007669"/>
    <property type="project" value="UniProtKB-KW"/>
</dbReference>
<evidence type="ECO:0000256" key="4">
    <source>
        <dbReference type="ARBA" id="ARBA00022759"/>
    </source>
</evidence>
<comment type="similarity">
    <text evidence="1">Belongs to the HicA mRNA interferase family.</text>
</comment>
<dbReference type="InterPro" id="IPR012933">
    <property type="entry name" value="HicA_mRNA_interferase"/>
</dbReference>
<name>A0AAP6ISW7_9ENTE</name>
<evidence type="ECO:0000256" key="6">
    <source>
        <dbReference type="ARBA" id="ARBA00022884"/>
    </source>
</evidence>
<keyword evidence="3" id="KW-0540">Nuclease</keyword>
<evidence type="ECO:0000256" key="3">
    <source>
        <dbReference type="ARBA" id="ARBA00022722"/>
    </source>
</evidence>
<organism evidence="8 9">
    <name type="scientific">Enterococcus cecorum</name>
    <dbReference type="NCBI Taxonomy" id="44008"/>
    <lineage>
        <taxon>Bacteria</taxon>
        <taxon>Bacillati</taxon>
        <taxon>Bacillota</taxon>
        <taxon>Bacilli</taxon>
        <taxon>Lactobacillales</taxon>
        <taxon>Enterococcaceae</taxon>
        <taxon>Enterococcus</taxon>
    </lineage>
</organism>